<keyword evidence="10" id="KW-1185">Reference proteome</keyword>
<dbReference type="EMBL" id="JACHWU010000001">
    <property type="protein sequence ID" value="MBB3049025.1"/>
    <property type="molecule type" value="Genomic_DNA"/>
</dbReference>
<dbReference type="PANTHER" id="PTHR34296">
    <property type="entry name" value="TRANSCRIPTIONAL ACTIVATOR PROTEIN MED"/>
    <property type="match status" value="1"/>
</dbReference>
<dbReference type="PROSITE" id="PS51257">
    <property type="entry name" value="PROKAR_LIPOPROTEIN"/>
    <property type="match status" value="1"/>
</dbReference>
<dbReference type="InterPro" id="IPR050957">
    <property type="entry name" value="BMP_lipoprotein"/>
</dbReference>
<dbReference type="Pfam" id="PF02608">
    <property type="entry name" value="Bmp"/>
    <property type="match status" value="1"/>
</dbReference>
<feature type="compositionally biased region" description="Basic and acidic residues" evidence="6">
    <location>
        <begin position="57"/>
        <end position="71"/>
    </location>
</feature>
<feature type="signal peptide" evidence="7">
    <location>
        <begin position="1"/>
        <end position="21"/>
    </location>
</feature>
<evidence type="ECO:0000259" key="8">
    <source>
        <dbReference type="Pfam" id="PF02608"/>
    </source>
</evidence>
<dbReference type="GO" id="GO:0005886">
    <property type="term" value="C:plasma membrane"/>
    <property type="evidence" value="ECO:0007669"/>
    <property type="project" value="UniProtKB-SubCell"/>
</dbReference>
<evidence type="ECO:0000313" key="10">
    <source>
        <dbReference type="Proteomes" id="UP000550714"/>
    </source>
</evidence>
<keyword evidence="2" id="KW-1003">Cell membrane</keyword>
<gene>
    <name evidence="9" type="ORF">FHS23_000020</name>
</gene>
<sequence>MRRKRGGALAAIAMAGVLAMAGCAKDSGGDGNQAAGDGGGGEPGSCVTNEAPAAPENSKKEQTTEHGDIDAGDLKIGLAFDVGGRGDASFNDAAAAGVDRAVEEFGAEKGNESPAAGSESEAAKEQRLRQMAEQGNNPIIAVGFAYAEAVRKVAPQYPDTEFALVDDNSVDAKNVTPLVFAEEEGSFLAGVAAAYKTSECQVGFVGGVQTPLIKKFQAGFEQGVKAAGGDNIEVKSEYLTPAGDISGFNDPAKANVKSKSMISQGSDVLFHAAGASGQGVFEAAATNDALAIGVDSDQYKQKTLADVKDVIVTSMLKKVDVAVFDYIAAVAEGDPGDLPERFDLSVDGVGYSKSNPAIEDVTEELEGYKKAIVDGDIEVSDTPQG</sequence>
<accession>A0A839RV41</accession>
<keyword evidence="4" id="KW-0472">Membrane</keyword>
<feature type="region of interest" description="Disordered" evidence="6">
    <location>
        <begin position="25"/>
        <end position="71"/>
    </location>
</feature>
<proteinExistence type="predicted"/>
<dbReference type="Proteomes" id="UP000550714">
    <property type="component" value="Unassembled WGS sequence"/>
</dbReference>
<dbReference type="PANTHER" id="PTHR34296:SF2">
    <property type="entry name" value="ABC TRANSPORTER GUANOSINE-BINDING PROTEIN NUPN"/>
    <property type="match status" value="1"/>
</dbReference>
<reference evidence="9 10" key="1">
    <citation type="submission" date="2020-08" db="EMBL/GenBank/DDBJ databases">
        <title>Genomic Encyclopedia of Type Strains, Phase III (KMG-III): the genomes of soil and plant-associated and newly described type strains.</title>
        <authorList>
            <person name="Whitman W."/>
        </authorList>
    </citation>
    <scope>NUCLEOTIDE SEQUENCE [LARGE SCALE GENOMIC DNA]</scope>
    <source>
        <strain evidence="9 10">CECT 8577</strain>
    </source>
</reference>
<dbReference type="CDD" id="cd06354">
    <property type="entry name" value="PBP1_PrnA-like"/>
    <property type="match status" value="1"/>
</dbReference>
<evidence type="ECO:0000256" key="5">
    <source>
        <dbReference type="ARBA" id="ARBA00023288"/>
    </source>
</evidence>
<evidence type="ECO:0000256" key="6">
    <source>
        <dbReference type="SAM" id="MobiDB-lite"/>
    </source>
</evidence>
<evidence type="ECO:0000256" key="1">
    <source>
        <dbReference type="ARBA" id="ARBA00004236"/>
    </source>
</evidence>
<feature type="region of interest" description="Disordered" evidence="6">
    <location>
        <begin position="106"/>
        <end position="125"/>
    </location>
</feature>
<evidence type="ECO:0000256" key="4">
    <source>
        <dbReference type="ARBA" id="ARBA00023136"/>
    </source>
</evidence>
<evidence type="ECO:0000256" key="7">
    <source>
        <dbReference type="SAM" id="SignalP"/>
    </source>
</evidence>
<keyword evidence="5" id="KW-0449">Lipoprotein</keyword>
<name>A0A839RV41_9PSEU</name>
<feature type="chain" id="PRO_5038776059" evidence="7">
    <location>
        <begin position="22"/>
        <end position="385"/>
    </location>
</feature>
<protein>
    <submittedName>
        <fullName evidence="9">Basic membrane protein A</fullName>
    </submittedName>
</protein>
<evidence type="ECO:0000256" key="3">
    <source>
        <dbReference type="ARBA" id="ARBA00022729"/>
    </source>
</evidence>
<dbReference type="AlphaFoldDB" id="A0A839RV41"/>
<dbReference type="Gene3D" id="3.40.50.2300">
    <property type="match status" value="2"/>
</dbReference>
<feature type="domain" description="ABC transporter substrate-binding protein PnrA-like" evidence="8">
    <location>
        <begin position="80"/>
        <end position="381"/>
    </location>
</feature>
<organism evidence="9 10">
    <name type="scientific">Prauserella isguenensis</name>
    <dbReference type="NCBI Taxonomy" id="1470180"/>
    <lineage>
        <taxon>Bacteria</taxon>
        <taxon>Bacillati</taxon>
        <taxon>Actinomycetota</taxon>
        <taxon>Actinomycetes</taxon>
        <taxon>Pseudonocardiales</taxon>
        <taxon>Pseudonocardiaceae</taxon>
        <taxon>Prauserella</taxon>
    </lineage>
</organism>
<evidence type="ECO:0000256" key="2">
    <source>
        <dbReference type="ARBA" id="ARBA00022475"/>
    </source>
</evidence>
<keyword evidence="3 7" id="KW-0732">Signal</keyword>
<comment type="subcellular location">
    <subcellularLocation>
        <location evidence="1">Cell membrane</location>
    </subcellularLocation>
</comment>
<comment type="caution">
    <text evidence="9">The sequence shown here is derived from an EMBL/GenBank/DDBJ whole genome shotgun (WGS) entry which is preliminary data.</text>
</comment>
<evidence type="ECO:0000313" key="9">
    <source>
        <dbReference type="EMBL" id="MBB3049025.1"/>
    </source>
</evidence>
<dbReference type="InterPro" id="IPR003760">
    <property type="entry name" value="PnrA-like"/>
</dbReference>